<sequence length="337" mass="37849">MRRTISAVPFGVYQGESVYLYTIENIHHSKLKVLSYAATWYDFEVQVDRQPHSLVLHFDNLADYIETPYQVGKTVGRVAGRIGNATFSLNGQTYHLQPNNGRHLLHGGNHGLQTHNFRARFDPDGDTVTLTTTLASADDGFPGDLTVTVSYTLTADDEVQISYHGVTTADTLFNPTCHVYFNLDGQAALINPQQLRINSTKLVHTNHEKVPTGVFYVPSPAYDFREQPTIQSQLDRLIQETGRTEYDDCYVLDHQDEPAGVLATTHGRLLINTDRNGLVIFTANPERTQSYRLGDYHALAVELQTLPDAINHHGFGDVVLRAGQPRTYVNRYQYVSK</sequence>
<dbReference type="PATRIC" id="fig|1590.152.peg.1542"/>
<evidence type="ECO:0000256" key="2">
    <source>
        <dbReference type="ARBA" id="ARBA00023235"/>
    </source>
</evidence>
<gene>
    <name evidence="4" type="ORF">LPJSA22_01632</name>
</gene>
<dbReference type="GO" id="GO:0004034">
    <property type="term" value="F:aldose 1-epimerase activity"/>
    <property type="evidence" value="ECO:0007669"/>
    <property type="project" value="UniProtKB-EC"/>
</dbReference>
<comment type="caution">
    <text evidence="4">The sequence shown here is derived from an EMBL/GenBank/DDBJ whole genome shotgun (WGS) entry which is preliminary data.</text>
</comment>
<dbReference type="InterPro" id="IPR047215">
    <property type="entry name" value="Galactose_mutarotase-like"/>
</dbReference>
<dbReference type="EC" id="5.1.3.3" evidence="4"/>
<dbReference type="InterPro" id="IPR008183">
    <property type="entry name" value="Aldose_1/G6P_1-epimerase"/>
</dbReference>
<reference evidence="4 5" key="1">
    <citation type="submission" date="2016-08" db="EMBL/GenBank/DDBJ databases">
        <title>Genome sequencing of Lactobacillus plantarum JSA22, isolated from fermented soybean paste.</title>
        <authorList>
            <person name="Choi H.S."/>
        </authorList>
    </citation>
    <scope>NUCLEOTIDE SEQUENCE [LARGE SCALE GENOMIC DNA]</scope>
    <source>
        <strain evidence="4 5">JSA22</strain>
    </source>
</reference>
<dbReference type="InterPro" id="IPR011013">
    <property type="entry name" value="Gal_mutarotase_sf_dom"/>
</dbReference>
<dbReference type="InterPro" id="IPR014718">
    <property type="entry name" value="GH-type_carb-bd"/>
</dbReference>
<dbReference type="PANTHER" id="PTHR10091:SF0">
    <property type="entry name" value="GALACTOSE MUTAROTASE"/>
    <property type="match status" value="1"/>
</dbReference>
<proteinExistence type="inferred from homology"/>
<evidence type="ECO:0000256" key="3">
    <source>
        <dbReference type="ARBA" id="ARBA00023277"/>
    </source>
</evidence>
<name>A0A1A0DGQ1_LACPN</name>
<dbReference type="Proteomes" id="UP000094892">
    <property type="component" value="Unassembled WGS sequence"/>
</dbReference>
<dbReference type="GO" id="GO:0005737">
    <property type="term" value="C:cytoplasm"/>
    <property type="evidence" value="ECO:0007669"/>
    <property type="project" value="TreeGrafter"/>
</dbReference>
<evidence type="ECO:0000313" key="4">
    <source>
        <dbReference type="EMBL" id="ODO61653.1"/>
    </source>
</evidence>
<dbReference type="CDD" id="cd09019">
    <property type="entry name" value="galactose_mutarotase_like"/>
    <property type="match status" value="1"/>
</dbReference>
<dbReference type="SUPFAM" id="SSF74650">
    <property type="entry name" value="Galactose mutarotase-like"/>
    <property type="match status" value="1"/>
</dbReference>
<dbReference type="GO" id="GO:0006006">
    <property type="term" value="P:glucose metabolic process"/>
    <property type="evidence" value="ECO:0007669"/>
    <property type="project" value="TreeGrafter"/>
</dbReference>
<dbReference type="GO" id="GO:0033499">
    <property type="term" value="P:galactose catabolic process via UDP-galactose, Leloir pathway"/>
    <property type="evidence" value="ECO:0007669"/>
    <property type="project" value="TreeGrafter"/>
</dbReference>
<dbReference type="GO" id="GO:0030246">
    <property type="term" value="F:carbohydrate binding"/>
    <property type="evidence" value="ECO:0007669"/>
    <property type="project" value="InterPro"/>
</dbReference>
<dbReference type="Gene3D" id="2.70.98.10">
    <property type="match status" value="1"/>
</dbReference>
<keyword evidence="2 4" id="KW-0413">Isomerase</keyword>
<dbReference type="PANTHER" id="PTHR10091">
    <property type="entry name" value="ALDOSE-1-EPIMERASE"/>
    <property type="match status" value="1"/>
</dbReference>
<dbReference type="Pfam" id="PF01263">
    <property type="entry name" value="Aldose_epim"/>
    <property type="match status" value="1"/>
</dbReference>
<dbReference type="EMBL" id="MCOL01000001">
    <property type="protein sequence ID" value="ODO61653.1"/>
    <property type="molecule type" value="Genomic_DNA"/>
</dbReference>
<evidence type="ECO:0000313" key="5">
    <source>
        <dbReference type="Proteomes" id="UP000094892"/>
    </source>
</evidence>
<accession>A0A1A0DGQ1</accession>
<comment type="similarity">
    <text evidence="1">Belongs to the aldose epimerase family.</text>
</comment>
<evidence type="ECO:0000256" key="1">
    <source>
        <dbReference type="ARBA" id="ARBA00006206"/>
    </source>
</evidence>
<keyword evidence="3" id="KW-0119">Carbohydrate metabolism</keyword>
<dbReference type="RefSeq" id="WP_053566711.1">
    <property type="nucleotide sequence ID" value="NZ_AP028145.1"/>
</dbReference>
<dbReference type="AlphaFoldDB" id="A0A1A0DGQ1"/>
<protein>
    <submittedName>
        <fullName evidence="4">Aldose 1-epimerase</fullName>
        <ecNumber evidence="4">5.1.3.3</ecNumber>
    </submittedName>
</protein>
<organism evidence="4 5">
    <name type="scientific">Lactiplantibacillus plantarum</name>
    <name type="common">Lactobacillus plantarum</name>
    <dbReference type="NCBI Taxonomy" id="1590"/>
    <lineage>
        <taxon>Bacteria</taxon>
        <taxon>Bacillati</taxon>
        <taxon>Bacillota</taxon>
        <taxon>Bacilli</taxon>
        <taxon>Lactobacillales</taxon>
        <taxon>Lactobacillaceae</taxon>
        <taxon>Lactiplantibacillus</taxon>
    </lineage>
</organism>